<dbReference type="CDD" id="cd06325">
    <property type="entry name" value="PBP1_ABC_unchar_transporter"/>
    <property type="match status" value="1"/>
</dbReference>
<sequence length="323" mass="35381">MRKKFLIILLVLLLGLVFWTDYQSKRPQASGEIRIGILQLMDQSALDQARKGFLAEVKQNGGSLGKKIKIDYVNAQGDQANLRAMSERLANHHNTLNLAIATPAAQALLAVDQKTPLLFTAITDPVDAGLVKNLQKPTGNVTGVTDSVPVTAQLTLMRQLFPQAKKVGLLYNAAEPNSVIQIKRAQTVLKKQGLQIVTRTVATTNDVEQAATSLARQVDVMYLPADNVLTAAMPLMGKVSQKTKTPIIPATTPMVKLGGVATQGINYYQLGQQTGKMALAIIRGKAVRDLPVEKPAKTQLVFNHQLADFFKIDWRRWQLPSKK</sequence>
<dbReference type="Proteomes" id="UP001597191">
    <property type="component" value="Unassembled WGS sequence"/>
</dbReference>
<gene>
    <name evidence="1" type="ORF">ACFQ4R_06650</name>
</gene>
<accession>A0ABW4BM14</accession>
<dbReference type="EMBL" id="JBHTOH010000038">
    <property type="protein sequence ID" value="MFD1411279.1"/>
    <property type="molecule type" value="Genomic_DNA"/>
</dbReference>
<protein>
    <submittedName>
        <fullName evidence="1">ABC transporter substrate binding protein</fullName>
    </submittedName>
</protein>
<dbReference type="PANTHER" id="PTHR35271:SF1">
    <property type="entry name" value="ABC TRANSPORTER, SUBSTRATE-BINDING LIPOPROTEIN"/>
    <property type="match status" value="1"/>
</dbReference>
<evidence type="ECO:0000313" key="2">
    <source>
        <dbReference type="Proteomes" id="UP001597191"/>
    </source>
</evidence>
<proteinExistence type="predicted"/>
<dbReference type="InterPro" id="IPR028082">
    <property type="entry name" value="Peripla_BP_I"/>
</dbReference>
<reference evidence="2" key="1">
    <citation type="journal article" date="2019" name="Int. J. Syst. Evol. Microbiol.">
        <title>The Global Catalogue of Microorganisms (GCM) 10K type strain sequencing project: providing services to taxonomists for standard genome sequencing and annotation.</title>
        <authorList>
            <consortium name="The Broad Institute Genomics Platform"/>
            <consortium name="The Broad Institute Genome Sequencing Center for Infectious Disease"/>
            <person name="Wu L."/>
            <person name="Ma J."/>
        </authorList>
    </citation>
    <scope>NUCLEOTIDE SEQUENCE [LARGE SCALE GENOMIC DNA]</scope>
    <source>
        <strain evidence="2">CCM 8937</strain>
    </source>
</reference>
<comment type="caution">
    <text evidence="1">The sequence shown here is derived from an EMBL/GenBank/DDBJ whole genome shotgun (WGS) entry which is preliminary data.</text>
</comment>
<dbReference type="RefSeq" id="WP_125647445.1">
    <property type="nucleotide sequence ID" value="NZ_JBHTOH010000038.1"/>
</dbReference>
<dbReference type="PANTHER" id="PTHR35271">
    <property type="entry name" value="ABC TRANSPORTER, SUBSTRATE-BINDING LIPOPROTEIN-RELATED"/>
    <property type="match status" value="1"/>
</dbReference>
<evidence type="ECO:0000313" key="1">
    <source>
        <dbReference type="EMBL" id="MFD1411279.1"/>
    </source>
</evidence>
<keyword evidence="2" id="KW-1185">Reference proteome</keyword>
<dbReference type="SUPFAM" id="SSF53822">
    <property type="entry name" value="Periplasmic binding protein-like I"/>
    <property type="match status" value="1"/>
</dbReference>
<organism evidence="1 2">
    <name type="scientific">Lapidilactobacillus gannanensis</name>
    <dbReference type="NCBI Taxonomy" id="2486002"/>
    <lineage>
        <taxon>Bacteria</taxon>
        <taxon>Bacillati</taxon>
        <taxon>Bacillota</taxon>
        <taxon>Bacilli</taxon>
        <taxon>Lactobacillales</taxon>
        <taxon>Lactobacillaceae</taxon>
        <taxon>Lapidilactobacillus</taxon>
    </lineage>
</organism>
<dbReference type="Gene3D" id="3.40.50.2300">
    <property type="match status" value="2"/>
</dbReference>
<name>A0ABW4BM14_9LACO</name>
<dbReference type="InterPro" id="IPR007487">
    <property type="entry name" value="ABC_transpt-TYRBP-like"/>
</dbReference>
<dbReference type="Pfam" id="PF04392">
    <property type="entry name" value="ABC_sub_bind"/>
    <property type="match status" value="1"/>
</dbReference>